<evidence type="ECO:0000256" key="1">
    <source>
        <dbReference type="SAM" id="MobiDB-lite"/>
    </source>
</evidence>
<name>A0A0B6YXI9_9EUPU</name>
<feature type="non-terminal residue" evidence="2">
    <location>
        <position position="1"/>
    </location>
</feature>
<evidence type="ECO:0000313" key="2">
    <source>
        <dbReference type="EMBL" id="CEK60913.1"/>
    </source>
</evidence>
<dbReference type="AlphaFoldDB" id="A0A0B6YXI9"/>
<organism evidence="2">
    <name type="scientific">Arion vulgaris</name>
    <dbReference type="NCBI Taxonomy" id="1028688"/>
    <lineage>
        <taxon>Eukaryota</taxon>
        <taxon>Metazoa</taxon>
        <taxon>Spiralia</taxon>
        <taxon>Lophotrochozoa</taxon>
        <taxon>Mollusca</taxon>
        <taxon>Gastropoda</taxon>
        <taxon>Heterobranchia</taxon>
        <taxon>Euthyneura</taxon>
        <taxon>Panpulmonata</taxon>
        <taxon>Eupulmonata</taxon>
        <taxon>Stylommatophora</taxon>
        <taxon>Helicina</taxon>
        <taxon>Arionoidea</taxon>
        <taxon>Arionidae</taxon>
        <taxon>Arion</taxon>
    </lineage>
</organism>
<sequence>NEIAVMPKEIKIADTADILQGDHCEIEDDKSLIPKTVGRSKRKSKGGTSKRGGRRKSDTRTLEPPVS</sequence>
<accession>A0A0B6YXI9</accession>
<proteinExistence type="predicted"/>
<dbReference type="EMBL" id="HACG01014048">
    <property type="protein sequence ID" value="CEK60913.1"/>
    <property type="molecule type" value="Transcribed_RNA"/>
</dbReference>
<feature type="region of interest" description="Disordered" evidence="1">
    <location>
        <begin position="29"/>
        <end position="67"/>
    </location>
</feature>
<gene>
    <name evidence="2" type="primary">ORF40717</name>
</gene>
<protein>
    <submittedName>
        <fullName evidence="2">Uncharacterized protein</fullName>
    </submittedName>
</protein>
<feature type="non-terminal residue" evidence="2">
    <location>
        <position position="67"/>
    </location>
</feature>
<reference evidence="2" key="1">
    <citation type="submission" date="2014-12" db="EMBL/GenBank/DDBJ databases">
        <title>Insight into the proteome of Arion vulgaris.</title>
        <authorList>
            <person name="Aradska J."/>
            <person name="Bulat T."/>
            <person name="Smidak R."/>
            <person name="Sarate P."/>
            <person name="Gangsoo J."/>
            <person name="Sialana F."/>
            <person name="Bilban M."/>
            <person name="Lubec G."/>
        </authorList>
    </citation>
    <scope>NUCLEOTIDE SEQUENCE</scope>
    <source>
        <tissue evidence="2">Skin</tissue>
    </source>
</reference>